<dbReference type="EMBL" id="FTOE01000002">
    <property type="protein sequence ID" value="SIS59610.1"/>
    <property type="molecule type" value="Genomic_DNA"/>
</dbReference>
<keyword evidence="3" id="KW-0963">Cytoplasm</keyword>
<feature type="domain" description="UspA" evidence="5">
    <location>
        <begin position="5"/>
        <end position="144"/>
    </location>
</feature>
<reference evidence="7" key="1">
    <citation type="submission" date="2017-01" db="EMBL/GenBank/DDBJ databases">
        <authorList>
            <person name="Varghese N."/>
            <person name="Submissions S."/>
        </authorList>
    </citation>
    <scope>NUCLEOTIDE SEQUENCE [LARGE SCALE GENOMIC DNA]</scope>
    <source>
        <strain evidence="7">DSM 22306</strain>
    </source>
</reference>
<dbReference type="SUPFAM" id="SSF52402">
    <property type="entry name" value="Adenine nucleotide alpha hydrolases-like"/>
    <property type="match status" value="2"/>
</dbReference>
<evidence type="ECO:0000313" key="7">
    <source>
        <dbReference type="Proteomes" id="UP000185999"/>
    </source>
</evidence>
<evidence type="ECO:0000259" key="5">
    <source>
        <dbReference type="Pfam" id="PF00582"/>
    </source>
</evidence>
<sequence>MKILRVLVHIDSDQVSDALMEKIRILAKQNEISIELFRCCYNDSLHRSYMFDTELEKHAKAGYLHQKERELIRIAEQLERQGLSVGYDVTWNKNAAEGVIKKALRFRADMVIASVGKHPLGYYIFRQGDWQLIAQCPVPLLLVKDTAWSAHPRIAAMVDPFHQCDEPNKLDHEILMTSNSIANLLLGELHVVHSFSSIPQVAIFDEHLTMDYATLHQKVKTRHTEVLQALVEGEALASAILNLEEGEIHEVIPALVKRENINILIMGSIARGVVERFLIGSSVERVLDKVDCDVLLIKQPGFVSPVTE</sequence>
<evidence type="ECO:0000256" key="1">
    <source>
        <dbReference type="ARBA" id="ARBA00004496"/>
    </source>
</evidence>
<comment type="subcellular location">
    <subcellularLocation>
        <location evidence="1">Cytoplasm</location>
    </subcellularLocation>
</comment>
<accession>A0A1N7KDR2</accession>
<gene>
    <name evidence="6" type="ORF">SAMN05421760_102353</name>
</gene>
<dbReference type="InterPro" id="IPR006016">
    <property type="entry name" value="UspA"/>
</dbReference>
<dbReference type="STRING" id="619304.SAMN05421760_102353"/>
<dbReference type="Gene3D" id="3.40.50.12370">
    <property type="match status" value="1"/>
</dbReference>
<proteinExistence type="inferred from homology"/>
<comment type="function">
    <text evidence="4">Required for resistance to DNA-damaging agents.</text>
</comment>
<organism evidence="6 7">
    <name type="scientific">Neptunomonas antarctica</name>
    <dbReference type="NCBI Taxonomy" id="619304"/>
    <lineage>
        <taxon>Bacteria</taxon>
        <taxon>Pseudomonadati</taxon>
        <taxon>Pseudomonadota</taxon>
        <taxon>Gammaproteobacteria</taxon>
        <taxon>Oceanospirillales</taxon>
        <taxon>Oceanospirillaceae</taxon>
        <taxon>Neptunomonas</taxon>
    </lineage>
</organism>
<dbReference type="RefSeq" id="WP_054341489.1">
    <property type="nucleotide sequence ID" value="NZ_FTOE01000002.1"/>
</dbReference>
<protein>
    <submittedName>
        <fullName evidence="6">Universal stress protein E</fullName>
    </submittedName>
</protein>
<dbReference type="GO" id="GO:0005737">
    <property type="term" value="C:cytoplasm"/>
    <property type="evidence" value="ECO:0007669"/>
    <property type="project" value="UniProtKB-SubCell"/>
</dbReference>
<dbReference type="OrthoDB" id="239260at2"/>
<evidence type="ECO:0000313" key="6">
    <source>
        <dbReference type="EMBL" id="SIS59610.1"/>
    </source>
</evidence>
<evidence type="ECO:0000256" key="2">
    <source>
        <dbReference type="ARBA" id="ARBA00008791"/>
    </source>
</evidence>
<dbReference type="Pfam" id="PF00582">
    <property type="entry name" value="Usp"/>
    <property type="match status" value="2"/>
</dbReference>
<dbReference type="Proteomes" id="UP000185999">
    <property type="component" value="Unassembled WGS sequence"/>
</dbReference>
<keyword evidence="7" id="KW-1185">Reference proteome</keyword>
<comment type="similarity">
    <text evidence="2">Belongs to the universal stress protein A family.</text>
</comment>
<name>A0A1N7KDR2_9GAMM</name>
<dbReference type="PANTHER" id="PTHR47892">
    <property type="entry name" value="UNIVERSAL STRESS PROTEIN E"/>
    <property type="match status" value="1"/>
</dbReference>
<evidence type="ECO:0000256" key="4">
    <source>
        <dbReference type="ARBA" id="ARBA00037131"/>
    </source>
</evidence>
<feature type="domain" description="UspA" evidence="5">
    <location>
        <begin position="187"/>
        <end position="298"/>
    </location>
</feature>
<dbReference type="PANTHER" id="PTHR47892:SF1">
    <property type="entry name" value="UNIVERSAL STRESS PROTEIN E"/>
    <property type="match status" value="1"/>
</dbReference>
<dbReference type="AlphaFoldDB" id="A0A1N7KDR2"/>
<evidence type="ECO:0000256" key="3">
    <source>
        <dbReference type="ARBA" id="ARBA00022490"/>
    </source>
</evidence>